<comment type="caution">
    <text evidence="3">The sequence shown here is derived from an EMBL/GenBank/DDBJ whole genome shotgun (WGS) entry which is preliminary data.</text>
</comment>
<keyword evidence="2" id="KW-0812">Transmembrane</keyword>
<dbReference type="EMBL" id="CAJNIZ010047515">
    <property type="protein sequence ID" value="CAE7769351.1"/>
    <property type="molecule type" value="Genomic_DNA"/>
</dbReference>
<sequence length="584" mass="65648">MERFDGSPEDKKAVLGLLTEMGYAVEGGGSGISQLQHDVKELGQEAFMESIPKDVAFRTRANLSRFVKALMLGEADPSDPVSTVVRAPPAEKDETFHIMLHNIMKGDEYRKLTLRVIYASRFVDYELQSRHHAKLVLPKGYEGFAATLKPPLAPLQPTASVYHFCGPDPYRGVLKVWHMQAGDVKSEKNLTKLEPYQSMAVLPMERAQLHMESEYEKMHNKGHAIITREDCSDNKQIPTDQHAGRHVYISQFEERLWADAGALVNEPHTIDARADLADVQHEADKGVHNGFCIRLHNISAEDLKFGLKVKVNLPDDRVAHFHLESHCYGVLRLPEGSSVEVESQPEEFPESKASIILDPNELAKANGGNVYFWSAYDREGWSEEETALLNKFCPLMILLPLYLLVVYILMCMVNARKRKRPLCHMIHNVGHATRGKAIPGPCIVWHFCHCDRRGAETLFLRPKPLTSSDKEQPGFAITSAHSCVVPAASRFALTIWDNPKHDPDDMRKSLLREKIADLDTREFENRHVYVLWSTRSATQEFARGYGGALPGAGLHPQTEWDAQAGASLDLEAGKVDRPNAWEKP</sequence>
<organism evidence="3 4">
    <name type="scientific">Symbiodinium pilosum</name>
    <name type="common">Dinoflagellate</name>
    <dbReference type="NCBI Taxonomy" id="2952"/>
    <lineage>
        <taxon>Eukaryota</taxon>
        <taxon>Sar</taxon>
        <taxon>Alveolata</taxon>
        <taxon>Dinophyceae</taxon>
        <taxon>Suessiales</taxon>
        <taxon>Symbiodiniaceae</taxon>
        <taxon>Symbiodinium</taxon>
    </lineage>
</organism>
<evidence type="ECO:0000313" key="3">
    <source>
        <dbReference type="EMBL" id="CAE7769351.1"/>
    </source>
</evidence>
<keyword evidence="2" id="KW-1133">Transmembrane helix</keyword>
<gene>
    <name evidence="3" type="ORF">SPIL2461_LOCUS22624</name>
</gene>
<feature type="transmembrane region" description="Helical" evidence="2">
    <location>
        <begin position="395"/>
        <end position="415"/>
    </location>
</feature>
<dbReference type="Proteomes" id="UP000649617">
    <property type="component" value="Unassembled WGS sequence"/>
</dbReference>
<keyword evidence="4" id="KW-1185">Reference proteome</keyword>
<evidence type="ECO:0000256" key="1">
    <source>
        <dbReference type="SAM" id="MobiDB-lite"/>
    </source>
</evidence>
<accession>A0A812Y730</accession>
<evidence type="ECO:0000256" key="2">
    <source>
        <dbReference type="SAM" id="Phobius"/>
    </source>
</evidence>
<proteinExistence type="predicted"/>
<keyword evidence="2" id="KW-0472">Membrane</keyword>
<feature type="compositionally biased region" description="Basic and acidic residues" evidence="1">
    <location>
        <begin position="571"/>
        <end position="584"/>
    </location>
</feature>
<protein>
    <submittedName>
        <fullName evidence="3">Uncharacterized protein</fullName>
    </submittedName>
</protein>
<dbReference type="AlphaFoldDB" id="A0A812Y730"/>
<feature type="region of interest" description="Disordered" evidence="1">
    <location>
        <begin position="554"/>
        <end position="584"/>
    </location>
</feature>
<evidence type="ECO:0000313" key="4">
    <source>
        <dbReference type="Proteomes" id="UP000649617"/>
    </source>
</evidence>
<name>A0A812Y730_SYMPI</name>
<dbReference type="OrthoDB" id="441555at2759"/>
<reference evidence="3" key="1">
    <citation type="submission" date="2021-02" db="EMBL/GenBank/DDBJ databases">
        <authorList>
            <person name="Dougan E. K."/>
            <person name="Rhodes N."/>
            <person name="Thang M."/>
            <person name="Chan C."/>
        </authorList>
    </citation>
    <scope>NUCLEOTIDE SEQUENCE</scope>
</reference>